<feature type="transmembrane region" description="Helical" evidence="5">
    <location>
        <begin position="372"/>
        <end position="392"/>
    </location>
</feature>
<dbReference type="InterPro" id="IPR051533">
    <property type="entry name" value="WaaL-like"/>
</dbReference>
<evidence type="ECO:0000256" key="2">
    <source>
        <dbReference type="ARBA" id="ARBA00022692"/>
    </source>
</evidence>
<keyword evidence="2 5" id="KW-0812">Transmembrane</keyword>
<keyword evidence="4 5" id="KW-0472">Membrane</keyword>
<evidence type="ECO:0000256" key="5">
    <source>
        <dbReference type="SAM" id="Phobius"/>
    </source>
</evidence>
<feature type="transmembrane region" description="Helical" evidence="5">
    <location>
        <begin position="173"/>
        <end position="195"/>
    </location>
</feature>
<feature type="domain" description="Virulence factor membrane-bound polymerase C-terminal" evidence="7">
    <location>
        <begin position="373"/>
        <end position="551"/>
    </location>
</feature>
<dbReference type="RefSeq" id="WP_083963879.1">
    <property type="nucleotide sequence ID" value="NZ_LXEO01000006.1"/>
</dbReference>
<dbReference type="PATRIC" id="fig|1354255.3.peg.321"/>
<dbReference type="InterPro" id="IPR021797">
    <property type="entry name" value="Wzy_C_2"/>
</dbReference>
<feature type="transmembrane region" description="Helical" evidence="5">
    <location>
        <begin position="427"/>
        <end position="446"/>
    </location>
</feature>
<feature type="transmembrane region" description="Helical" evidence="5">
    <location>
        <begin position="337"/>
        <end position="360"/>
    </location>
</feature>
<dbReference type="InterPro" id="IPR031726">
    <property type="entry name" value="PglL_A"/>
</dbReference>
<dbReference type="EMBL" id="LXEO01000006">
    <property type="protein sequence ID" value="OAT21454.1"/>
    <property type="molecule type" value="Genomic_DNA"/>
</dbReference>
<sequence length="558" mass="64660">MIINIFSRRNFSRRNVFAFCAFGYWAVLLHIYQANMGGSGLNLPFNILSWSAVAIVILTICLWPVGRRFVRISSAACYFLLGAFVLSLLCLFTQPQWRYDAFLRAGAISGGGVFYLLLLQIKFNNHSISVLLKAILCGVILECFIALIQFFHLPVLSMWWEFDDNFPLRTYAIFQQANVFASFLATGVAIAFWLGVFSNYRYRKNEMIIISFLLMLMGCVLWLCQSLSGYIAIFFVILYNLIINWGVRRRVLILCSALLCGMVCGFFIRFFNHIPNVPHISSSLTRWSILRNCLLMLHEKPLLGWGVGSFDYSYLHRFSGVDSWVGKRTISHPHNEIALWLVEGGSAGFLGISLIVLGGWQLISRVKEKKYLALLSLPIPIICHMMTEYPLYQSAPHWLLLILLLRCCDKSLIYYRFNLSICWGTRIITSAFALVLLLLLINAYFLQYKLTYVERNSTQQTLPLKSWNEVFFLKDRYEYDYYIGKLMKFNETGNWELLTQFQTWAKKYSLIHPDVNVYYSRLVIAEMEGDKDYFNELLSESKRLFPGEQRFSIMNAKQ</sequence>
<evidence type="ECO:0000256" key="4">
    <source>
        <dbReference type="ARBA" id="ARBA00023136"/>
    </source>
</evidence>
<evidence type="ECO:0000256" key="1">
    <source>
        <dbReference type="ARBA" id="ARBA00004141"/>
    </source>
</evidence>
<proteinExistence type="predicted"/>
<dbReference type="Pfam" id="PF11846">
    <property type="entry name" value="Wzy_C_2"/>
    <property type="match status" value="1"/>
</dbReference>
<evidence type="ECO:0000256" key="3">
    <source>
        <dbReference type="ARBA" id="ARBA00022989"/>
    </source>
</evidence>
<feature type="domain" description="O-antigen ligase-related" evidence="6">
    <location>
        <begin position="212"/>
        <end position="351"/>
    </location>
</feature>
<feature type="domain" description="Protein glycosylation ligase" evidence="8">
    <location>
        <begin position="171"/>
        <end position="194"/>
    </location>
</feature>
<evidence type="ECO:0000259" key="8">
    <source>
        <dbReference type="Pfam" id="PF15864"/>
    </source>
</evidence>
<feature type="transmembrane region" description="Helical" evidence="5">
    <location>
        <begin position="47"/>
        <end position="65"/>
    </location>
</feature>
<gene>
    <name evidence="9" type="ORF">M979_0313</name>
</gene>
<dbReference type="Pfam" id="PF15864">
    <property type="entry name" value="PglL_A"/>
    <property type="match status" value="1"/>
</dbReference>
<dbReference type="PANTHER" id="PTHR37422:SF13">
    <property type="entry name" value="LIPOPOLYSACCHARIDE BIOSYNTHESIS PROTEIN PA4999-RELATED"/>
    <property type="match status" value="1"/>
</dbReference>
<evidence type="ECO:0000313" key="9">
    <source>
        <dbReference type="EMBL" id="OAT21454.1"/>
    </source>
</evidence>
<feature type="transmembrane region" description="Helical" evidence="5">
    <location>
        <begin position="101"/>
        <end position="118"/>
    </location>
</feature>
<dbReference type="InterPro" id="IPR007016">
    <property type="entry name" value="O-antigen_ligase-rel_domated"/>
</dbReference>
<protein>
    <recommendedName>
        <fullName evidence="11">Lipid A core-O-antigen ligase</fullName>
    </recommendedName>
</protein>
<feature type="transmembrane region" description="Helical" evidence="5">
    <location>
        <begin position="207"/>
        <end position="223"/>
    </location>
</feature>
<dbReference type="GO" id="GO:0016020">
    <property type="term" value="C:membrane"/>
    <property type="evidence" value="ECO:0007669"/>
    <property type="project" value="UniProtKB-SubCell"/>
</dbReference>
<comment type="subcellular location">
    <subcellularLocation>
        <location evidence="1">Membrane</location>
        <topology evidence="1">Multi-pass membrane protein</topology>
    </subcellularLocation>
</comment>
<feature type="transmembrane region" description="Helical" evidence="5">
    <location>
        <begin position="130"/>
        <end position="153"/>
    </location>
</feature>
<keyword evidence="10" id="KW-1185">Reference proteome</keyword>
<feature type="transmembrane region" description="Helical" evidence="5">
    <location>
        <begin position="16"/>
        <end position="35"/>
    </location>
</feature>
<reference evidence="9 10" key="1">
    <citation type="submission" date="2016-04" db="EMBL/GenBank/DDBJ databases">
        <title>ATOL: Assembling a taxonomically balanced genome-scale reconstruction of the evolutionary history of the Enterobacteriaceae.</title>
        <authorList>
            <person name="Plunkett G.III."/>
            <person name="Neeno-Eckwall E.C."/>
            <person name="Glasner J.D."/>
            <person name="Perna N.T."/>
        </authorList>
    </citation>
    <scope>NUCLEOTIDE SEQUENCE [LARGE SCALE GENOMIC DNA]</scope>
    <source>
        <strain evidence="9 10">ATCC 51607</strain>
    </source>
</reference>
<feature type="transmembrane region" description="Helical" evidence="5">
    <location>
        <begin position="77"/>
        <end position="95"/>
    </location>
</feature>
<name>A0A1B7I0E1_9ENTR</name>
<evidence type="ECO:0000259" key="7">
    <source>
        <dbReference type="Pfam" id="PF11846"/>
    </source>
</evidence>
<dbReference type="AlphaFoldDB" id="A0A1B7I0E1"/>
<evidence type="ECO:0000313" key="10">
    <source>
        <dbReference type="Proteomes" id="UP000078286"/>
    </source>
</evidence>
<organism evidence="9 10">
    <name type="scientific">Buttiauxella noackiae ATCC 51607</name>
    <dbReference type="NCBI Taxonomy" id="1354255"/>
    <lineage>
        <taxon>Bacteria</taxon>
        <taxon>Pseudomonadati</taxon>
        <taxon>Pseudomonadota</taxon>
        <taxon>Gammaproteobacteria</taxon>
        <taxon>Enterobacterales</taxon>
        <taxon>Enterobacteriaceae</taxon>
        <taxon>Buttiauxella</taxon>
    </lineage>
</organism>
<feature type="transmembrane region" description="Helical" evidence="5">
    <location>
        <begin position="229"/>
        <end position="247"/>
    </location>
</feature>
<accession>A0A1B7I0E1</accession>
<feature type="transmembrane region" description="Helical" evidence="5">
    <location>
        <begin position="252"/>
        <end position="271"/>
    </location>
</feature>
<comment type="caution">
    <text evidence="9">The sequence shown here is derived from an EMBL/GenBank/DDBJ whole genome shotgun (WGS) entry which is preliminary data.</text>
</comment>
<evidence type="ECO:0000259" key="6">
    <source>
        <dbReference type="Pfam" id="PF04932"/>
    </source>
</evidence>
<keyword evidence="3 5" id="KW-1133">Transmembrane helix</keyword>
<dbReference type="PANTHER" id="PTHR37422">
    <property type="entry name" value="TEICHURONIC ACID BIOSYNTHESIS PROTEIN TUAE"/>
    <property type="match status" value="1"/>
</dbReference>
<dbReference type="Proteomes" id="UP000078286">
    <property type="component" value="Unassembled WGS sequence"/>
</dbReference>
<evidence type="ECO:0008006" key="11">
    <source>
        <dbReference type="Google" id="ProtNLM"/>
    </source>
</evidence>
<dbReference type="Pfam" id="PF04932">
    <property type="entry name" value="Wzy_C"/>
    <property type="match status" value="1"/>
</dbReference>